<comment type="caution">
    <text evidence="1">The sequence shown here is derived from an EMBL/GenBank/DDBJ whole genome shotgun (WGS) entry which is preliminary data.</text>
</comment>
<name>A0A0J8V5C7_9GAMM</name>
<accession>A0A0J8V5C7</accession>
<sequence>MKKIIIAIGCTAIIGGGAFVANNMLIKNAAETVTSEVESSLIGLKNKFIDVQLIDVEINNNNVKQDFAIYINNGSKRLPEPIYLKHTATVAPFGLSVEGNFSLPKDKGLTSTLIKEVASLNENIKYKFDTNNQSLDLQSNFSFGEINAGRSSSFKLGDVEILLNGNKDAFTTSTKIDGIRISKRREQVYLNGIELKTNTTNNTYHTEIIANDGGYNDRSGGVSFKDAKFDSAITIDDNTNLKLDWKVNSLDLQSSNITQLSNKLGLSGEINGVKTQDLSSLIDLIENNPTEETIKAALKSIIGNGIKFENINIFVNNSSTNGQLEIMPANYKGLTNRESGKAFEKSLKVDFNITITPKLVQLFEINQNVLDRLWNEEESGNYTTTFKQSLGKQFINGVKAN</sequence>
<dbReference type="EMBL" id="PYLZ01000023">
    <property type="protein sequence ID" value="PSW18877.1"/>
    <property type="molecule type" value="Genomic_DNA"/>
</dbReference>
<keyword evidence="2" id="KW-1185">Reference proteome</keyword>
<evidence type="ECO:0000313" key="1">
    <source>
        <dbReference type="EMBL" id="PSW18877.1"/>
    </source>
</evidence>
<dbReference type="RefSeq" id="WP_048901038.1">
    <property type="nucleotide sequence ID" value="NZ_AP024852.1"/>
</dbReference>
<protein>
    <recommendedName>
        <fullName evidence="3">DUF945 domain-containing protein</fullName>
    </recommendedName>
</protein>
<evidence type="ECO:0008006" key="3">
    <source>
        <dbReference type="Google" id="ProtNLM"/>
    </source>
</evidence>
<dbReference type="Proteomes" id="UP000240481">
    <property type="component" value="Unassembled WGS sequence"/>
</dbReference>
<evidence type="ECO:0000313" key="2">
    <source>
        <dbReference type="Proteomes" id="UP000240481"/>
    </source>
</evidence>
<dbReference type="OrthoDB" id="5906673at2"/>
<gene>
    <name evidence="1" type="ORF">C9I94_24235</name>
</gene>
<proteinExistence type="predicted"/>
<reference evidence="1 2" key="1">
    <citation type="submission" date="2018-01" db="EMBL/GenBank/DDBJ databases">
        <title>Whole genome sequencing of Histamine producing bacteria.</title>
        <authorList>
            <person name="Butler K."/>
        </authorList>
    </citation>
    <scope>NUCLEOTIDE SEQUENCE [LARGE SCALE GENOMIC DNA]</scope>
    <source>
        <strain evidence="1 2">DSM 24669</strain>
    </source>
</reference>
<organism evidence="1 2">
    <name type="scientific">Photobacterium swingsii</name>
    <dbReference type="NCBI Taxonomy" id="680026"/>
    <lineage>
        <taxon>Bacteria</taxon>
        <taxon>Pseudomonadati</taxon>
        <taxon>Pseudomonadota</taxon>
        <taxon>Gammaproteobacteria</taxon>
        <taxon>Vibrionales</taxon>
        <taxon>Vibrionaceae</taxon>
        <taxon>Photobacterium</taxon>
    </lineage>
</organism>
<dbReference type="AlphaFoldDB" id="A0A0J8V5C7"/>